<feature type="signal peptide" evidence="3">
    <location>
        <begin position="1"/>
        <end position="25"/>
    </location>
</feature>
<dbReference type="InterPro" id="IPR019734">
    <property type="entry name" value="TPR_rpt"/>
</dbReference>
<dbReference type="SMART" id="SM00028">
    <property type="entry name" value="TPR"/>
    <property type="match status" value="10"/>
</dbReference>
<evidence type="ECO:0000256" key="1">
    <source>
        <dbReference type="PROSITE-ProRule" id="PRU00339"/>
    </source>
</evidence>
<dbReference type="RefSeq" id="WP_263414290.1">
    <property type="nucleotide sequence ID" value="NZ_BAABBH010000001.1"/>
</dbReference>
<dbReference type="Pfam" id="PF07721">
    <property type="entry name" value="TPR_4"/>
    <property type="match status" value="1"/>
</dbReference>
<dbReference type="PANTHER" id="PTHR12558">
    <property type="entry name" value="CELL DIVISION CYCLE 16,23,27"/>
    <property type="match status" value="1"/>
</dbReference>
<feature type="chain" id="PRO_5045853287" evidence="3">
    <location>
        <begin position="26"/>
        <end position="818"/>
    </location>
</feature>
<comment type="caution">
    <text evidence="4">The sequence shown here is derived from an EMBL/GenBank/DDBJ whole genome shotgun (WGS) entry which is preliminary data.</text>
</comment>
<name>A0ABW9KEV4_9BACT</name>
<dbReference type="PROSITE" id="PS51257">
    <property type="entry name" value="PROKAR_LIPOPROTEIN"/>
    <property type="match status" value="1"/>
</dbReference>
<dbReference type="PROSITE" id="PS50005">
    <property type="entry name" value="TPR"/>
    <property type="match status" value="2"/>
</dbReference>
<feature type="repeat" description="TPR" evidence="1">
    <location>
        <begin position="338"/>
        <end position="371"/>
    </location>
</feature>
<evidence type="ECO:0000256" key="3">
    <source>
        <dbReference type="SAM" id="SignalP"/>
    </source>
</evidence>
<dbReference type="SUPFAM" id="SSF48452">
    <property type="entry name" value="TPR-like"/>
    <property type="match status" value="3"/>
</dbReference>
<keyword evidence="5" id="KW-1185">Reference proteome</keyword>
<dbReference type="InterPro" id="IPR011990">
    <property type="entry name" value="TPR-like_helical_dom_sf"/>
</dbReference>
<organism evidence="4 5">
    <name type="scientific">Terriglobus aquaticus</name>
    <dbReference type="NCBI Taxonomy" id="940139"/>
    <lineage>
        <taxon>Bacteria</taxon>
        <taxon>Pseudomonadati</taxon>
        <taxon>Acidobacteriota</taxon>
        <taxon>Terriglobia</taxon>
        <taxon>Terriglobales</taxon>
        <taxon>Acidobacteriaceae</taxon>
        <taxon>Terriglobus</taxon>
    </lineage>
</organism>
<dbReference type="InterPro" id="IPR011717">
    <property type="entry name" value="TPR-4"/>
</dbReference>
<feature type="compositionally biased region" description="Basic and acidic residues" evidence="2">
    <location>
        <begin position="796"/>
        <end position="807"/>
    </location>
</feature>
<dbReference type="PANTHER" id="PTHR12558:SF13">
    <property type="entry name" value="CELL DIVISION CYCLE PROTEIN 27 HOMOLOG"/>
    <property type="match status" value="1"/>
</dbReference>
<feature type="region of interest" description="Disordered" evidence="2">
    <location>
        <begin position="24"/>
        <end position="64"/>
    </location>
</feature>
<keyword evidence="1" id="KW-0802">TPR repeat</keyword>
<accession>A0ABW9KEV4</accession>
<dbReference type="EMBL" id="JBJYXY010000001">
    <property type="protein sequence ID" value="MFN2974136.1"/>
    <property type="molecule type" value="Genomic_DNA"/>
</dbReference>
<evidence type="ECO:0000313" key="4">
    <source>
        <dbReference type="EMBL" id="MFN2974136.1"/>
    </source>
</evidence>
<proteinExistence type="predicted"/>
<feature type="compositionally biased region" description="Polar residues" evidence="2">
    <location>
        <begin position="24"/>
        <end position="40"/>
    </location>
</feature>
<evidence type="ECO:0000313" key="5">
    <source>
        <dbReference type="Proteomes" id="UP001634747"/>
    </source>
</evidence>
<feature type="region of interest" description="Disordered" evidence="2">
    <location>
        <begin position="796"/>
        <end position="818"/>
    </location>
</feature>
<protein>
    <submittedName>
        <fullName evidence="4">Tetratricopeptide repeat protein</fullName>
    </submittedName>
</protein>
<keyword evidence="3" id="KW-0732">Signal</keyword>
<evidence type="ECO:0000256" key="2">
    <source>
        <dbReference type="SAM" id="MobiDB-lite"/>
    </source>
</evidence>
<dbReference type="Proteomes" id="UP001634747">
    <property type="component" value="Unassembled WGS sequence"/>
</dbReference>
<dbReference type="Pfam" id="PF14559">
    <property type="entry name" value="TPR_19"/>
    <property type="match status" value="1"/>
</dbReference>
<dbReference type="Gene3D" id="1.25.40.10">
    <property type="entry name" value="Tetratricopeptide repeat domain"/>
    <property type="match status" value="4"/>
</dbReference>
<dbReference type="Pfam" id="PF13432">
    <property type="entry name" value="TPR_16"/>
    <property type="match status" value="3"/>
</dbReference>
<sequence length="818" mass="87516">MHPARFRLTALLLLFAAGACTRAPAQTSRPSTTRKNTSAAPQKAAADSRDKAASAANSGDASRPNVGARLDMLVRLQSAAVSSGNPAQIAAASREMNAEVLRLLSLIAAGEGRVAEAIDLDRESLVLHPADDVALHLASLLAQTGRASEALPLAERATESDPHNVRAFTTLAAVLRSLHRDREAIAPLNTALQLDPRPEIALALGSAMLGAHEKDQAAQVFQRLLAATDGAAVWHVAIGDAYREADDPLSAAAEFQKALAKDPRAPHAEFFLGLVDLQVHEWGPNPDSYVHLRKAVEQNPREYLSNFYLGALEATDGRDLPSSDRHLKVAAEADPNQPEVWIYLGQNANREHRTDEAIADLRKAVQLTGTDEARNHFQIRRAYFTLGRLLIAAGKREEGEKYLEDYRRTGAADAATASASIAEKQGRMDGSVAEAPGTDGLHYLTDATPTVAATAAAAAATPAAQGGSAASSADAVTASPQLRSAEAQLRSMVRNGYNDLGTAEAREGEYAGALRDFQQAERFGDASAALLHNIAMAAYRLNDAAEVQRALTEYFGTTPTPVDPRARLMLAMANFDQGHFGEAAHDFHAAGAAALSDPRTTYSYALSLARAGQVKEANELADKLVNAGGLPPDKLALVCNVYFLAENYESSRTCYSRAAQEDPTLPRAHYFVGESLIHLDRPADAIPALEAELKISPGEPNVESSLAFAMSQTGRKDEAMTLLERTVASHPENAPAQYQLGKLLAEQGKNAEAIPHLEASVKNDPAKDYAHYQLATALRKAGRTADAEREFAAYRQIKDQHRNDRAAPKGAQPERAAP</sequence>
<gene>
    <name evidence="4" type="ORF">ACK2TP_00020</name>
</gene>
<reference evidence="4 5" key="1">
    <citation type="submission" date="2024-12" db="EMBL/GenBank/DDBJ databases">
        <authorList>
            <person name="Lee Y."/>
        </authorList>
    </citation>
    <scope>NUCLEOTIDE SEQUENCE [LARGE SCALE GENOMIC DNA]</scope>
    <source>
        <strain evidence="4 5">03SUJ4</strain>
    </source>
</reference>
<feature type="repeat" description="TPR" evidence="1">
    <location>
        <begin position="734"/>
        <end position="767"/>
    </location>
</feature>